<dbReference type="Gene3D" id="3.40.50.11110">
    <property type="entry name" value="Sialyltransferase, C-terminal GT-B Rossman nucleotide-binding domain"/>
    <property type="match status" value="1"/>
</dbReference>
<sequence>MFFYFKNEQNSFKICQLVTIIFTIMTKQYTKNVEVYLDYATIPTLNYFYHFTENKDDIETIRLFGLGRFNISKSIIESYPEGIIRYCPIISEDQRAFQQLFIKLLTEDSFCQYRLNFHINLFHSWKMLIPLLHIIGQFKNKVLDIKLNFYDDGSEGLVMLSKIEQNYSTESLQKIIDIDSQSFYADKLSFLDADIARYLWNSLFESHYYLLNDFLLKNEKLSLLKNSVKYCHIMELERYLQFTQEEKDFFNELLGISIQSLKDKIKIFQQEKTFIFTGTTIFDLPKEEEEVLYHLHLNAILNYIHPNGKYFIGDGFTLIIKGHPHQKEMNLRLEKSFEKAVMLPDNIPFEILYLIGCKPDKIGGFVSTSYFSCDKKNIADLLFISAKQEEVRKNDYLFNIQYQLRDVMIKTGFIQEEKTHFYSDIPIFIS</sequence>
<proteinExistence type="predicted"/>
<reference evidence="1 2" key="1">
    <citation type="submission" date="2018-05" db="EMBL/GenBank/DDBJ databases">
        <title>Draft Genome Sequences for a Diverse set of 7 Haemophilus Species.</title>
        <authorList>
            <person name="Nichols M."/>
            <person name="Topaz N."/>
            <person name="Wang X."/>
            <person name="Wang X."/>
            <person name="Boxrud D."/>
        </authorList>
    </citation>
    <scope>NUCLEOTIDE SEQUENCE [LARGE SCALE GENOMIC DNA]</scope>
    <source>
        <strain evidence="1 2">C2010039593</strain>
    </source>
</reference>
<dbReference type="Pfam" id="PF11477">
    <property type="entry name" value="PM0188"/>
    <property type="match status" value="1"/>
</dbReference>
<dbReference type="InterPro" id="IPR021574">
    <property type="entry name" value="PM0188"/>
</dbReference>
<evidence type="ECO:0008006" key="3">
    <source>
        <dbReference type="Google" id="ProtNLM"/>
    </source>
</evidence>
<protein>
    <recommendedName>
        <fullName evidence="3">Sialyltransferase PMO188</fullName>
    </recommendedName>
</protein>
<accession>A0A369Z654</accession>
<gene>
    <name evidence="1" type="ORF">DPV98_09595</name>
</gene>
<evidence type="ECO:0000313" key="2">
    <source>
        <dbReference type="Proteomes" id="UP000253999"/>
    </source>
</evidence>
<dbReference type="SUPFAM" id="SSF53756">
    <property type="entry name" value="UDP-Glycosyltransferase/glycogen phosphorylase"/>
    <property type="match status" value="1"/>
</dbReference>
<name>A0A369Z654_HAEPH</name>
<dbReference type="EMBL" id="QEQD01000010">
    <property type="protein sequence ID" value="RDF00809.1"/>
    <property type="molecule type" value="Genomic_DNA"/>
</dbReference>
<dbReference type="Gene3D" id="3.40.50.11120">
    <property type="entry name" value="Sialyltransferase, N-terminal GT-B Rossman nucleotide-binding domain"/>
    <property type="match status" value="1"/>
</dbReference>
<organism evidence="1 2">
    <name type="scientific">Haemophilus parahaemolyticus</name>
    <dbReference type="NCBI Taxonomy" id="735"/>
    <lineage>
        <taxon>Bacteria</taxon>
        <taxon>Pseudomonadati</taxon>
        <taxon>Pseudomonadota</taxon>
        <taxon>Gammaproteobacteria</taxon>
        <taxon>Pasteurellales</taxon>
        <taxon>Pasteurellaceae</taxon>
        <taxon>Haemophilus</taxon>
    </lineage>
</organism>
<comment type="caution">
    <text evidence="1">The sequence shown here is derived from an EMBL/GenBank/DDBJ whole genome shotgun (WGS) entry which is preliminary data.</text>
</comment>
<dbReference type="AlphaFoldDB" id="A0A369Z654"/>
<dbReference type="InterPro" id="IPR043078">
    <property type="entry name" value="Sialyltransferase_N"/>
</dbReference>
<dbReference type="Proteomes" id="UP000253999">
    <property type="component" value="Unassembled WGS sequence"/>
</dbReference>
<evidence type="ECO:0000313" key="1">
    <source>
        <dbReference type="EMBL" id="RDF00809.1"/>
    </source>
</evidence>